<keyword evidence="1" id="KW-0833">Ubl conjugation pathway</keyword>
<evidence type="ECO:0000313" key="3">
    <source>
        <dbReference type="EMBL" id="ODQ48550.1"/>
    </source>
</evidence>
<dbReference type="OrthoDB" id="2117972at2759"/>
<protein>
    <recommendedName>
        <fullName evidence="2">F-box protein Hrt3/FBXO9 C-terminal domain-containing protein</fullName>
    </recommendedName>
</protein>
<dbReference type="PANTHER" id="PTHR12874">
    <property type="entry name" value="F-BOX ONLY PROTEIN 48-RELATED"/>
    <property type="match status" value="1"/>
</dbReference>
<dbReference type="PANTHER" id="PTHR12874:SF9">
    <property type="entry name" value="F-BOX ONLY PROTEIN 48"/>
    <property type="match status" value="1"/>
</dbReference>
<name>A0A1E3NR42_9ASCO</name>
<dbReference type="Proteomes" id="UP000094455">
    <property type="component" value="Unassembled WGS sequence"/>
</dbReference>
<evidence type="ECO:0000259" key="2">
    <source>
        <dbReference type="Pfam" id="PF19270"/>
    </source>
</evidence>
<organism evidence="3 4">
    <name type="scientific">Pichia membranifaciens NRRL Y-2026</name>
    <dbReference type="NCBI Taxonomy" id="763406"/>
    <lineage>
        <taxon>Eukaryota</taxon>
        <taxon>Fungi</taxon>
        <taxon>Dikarya</taxon>
        <taxon>Ascomycota</taxon>
        <taxon>Saccharomycotina</taxon>
        <taxon>Pichiomycetes</taxon>
        <taxon>Pichiales</taxon>
        <taxon>Pichiaceae</taxon>
        <taxon>Pichia</taxon>
    </lineage>
</organism>
<keyword evidence="4" id="KW-1185">Reference proteome</keyword>
<dbReference type="EMBL" id="KV454001">
    <property type="protein sequence ID" value="ODQ48550.1"/>
    <property type="molecule type" value="Genomic_DNA"/>
</dbReference>
<dbReference type="InterPro" id="IPR045464">
    <property type="entry name" value="Hrt3/FBXO9_C"/>
</dbReference>
<dbReference type="RefSeq" id="XP_019019663.1">
    <property type="nucleotide sequence ID" value="XM_019160223.1"/>
</dbReference>
<sequence length="404" mass="47921">MSRLDIEKLESELQGLTIKEINDHPTKSREEIAFDLFVLASEKEQVGQLNDAADYYWKAFKLDDKVDLKYREKYFAAIEMEEGKQPMLNTKDRVMGVGNLKRRSVKPLELNRGRLIELLDSYSVCEFVAADEEKPVYLQNLPYEVIESIMELLMVWDTPTWVDFSVSCKKLAFIGFRDRNIWSKLSQLVYEKQVYRDNDEQKFKYLIKSQWGINHYQMLNMRPFLKYRGVYISKVSYMKEGARSENSNSWNLPYRIITYYRYYRFYPDGTCLKIVTVLEPKKVIPKLHKGYKVSEDVELMREDAREDDVKSPVDNFSNRSWLRIFGGTFHMTLQGEVETNCDGPVEKYRFIDKFTIGSTGKYHRHNKLQWVDLGFYDTVNRTHSSLSRENEKDFVFSRVKSYSY</sequence>
<gene>
    <name evidence="3" type="ORF">PICMEDRAFT_14104</name>
</gene>
<dbReference type="GO" id="GO:0031146">
    <property type="term" value="P:SCF-dependent proteasomal ubiquitin-dependent protein catabolic process"/>
    <property type="evidence" value="ECO:0007669"/>
    <property type="project" value="TreeGrafter"/>
</dbReference>
<dbReference type="GO" id="GO:0005737">
    <property type="term" value="C:cytoplasm"/>
    <property type="evidence" value="ECO:0007669"/>
    <property type="project" value="TreeGrafter"/>
</dbReference>
<feature type="domain" description="F-box protein Hrt3/FBXO9 C-terminal" evidence="2">
    <location>
        <begin position="206"/>
        <end position="290"/>
    </location>
</feature>
<dbReference type="GO" id="GO:0019005">
    <property type="term" value="C:SCF ubiquitin ligase complex"/>
    <property type="evidence" value="ECO:0007669"/>
    <property type="project" value="TreeGrafter"/>
</dbReference>
<evidence type="ECO:0000313" key="4">
    <source>
        <dbReference type="Proteomes" id="UP000094455"/>
    </source>
</evidence>
<dbReference type="STRING" id="763406.A0A1E3NR42"/>
<evidence type="ECO:0000256" key="1">
    <source>
        <dbReference type="ARBA" id="ARBA00022786"/>
    </source>
</evidence>
<proteinExistence type="predicted"/>
<reference evidence="3 4" key="1">
    <citation type="journal article" date="2016" name="Proc. Natl. Acad. Sci. U.S.A.">
        <title>Comparative genomics of biotechnologically important yeasts.</title>
        <authorList>
            <person name="Riley R."/>
            <person name="Haridas S."/>
            <person name="Wolfe K.H."/>
            <person name="Lopes M.R."/>
            <person name="Hittinger C.T."/>
            <person name="Goeker M."/>
            <person name="Salamov A.A."/>
            <person name="Wisecaver J.H."/>
            <person name="Long T.M."/>
            <person name="Calvey C.H."/>
            <person name="Aerts A.L."/>
            <person name="Barry K.W."/>
            <person name="Choi C."/>
            <person name="Clum A."/>
            <person name="Coughlan A.Y."/>
            <person name="Deshpande S."/>
            <person name="Douglass A.P."/>
            <person name="Hanson S.J."/>
            <person name="Klenk H.-P."/>
            <person name="LaButti K.M."/>
            <person name="Lapidus A."/>
            <person name="Lindquist E.A."/>
            <person name="Lipzen A.M."/>
            <person name="Meier-Kolthoff J.P."/>
            <person name="Ohm R.A."/>
            <person name="Otillar R.P."/>
            <person name="Pangilinan J.L."/>
            <person name="Peng Y."/>
            <person name="Rokas A."/>
            <person name="Rosa C.A."/>
            <person name="Scheuner C."/>
            <person name="Sibirny A.A."/>
            <person name="Slot J.C."/>
            <person name="Stielow J.B."/>
            <person name="Sun H."/>
            <person name="Kurtzman C.P."/>
            <person name="Blackwell M."/>
            <person name="Grigoriev I.V."/>
            <person name="Jeffries T.W."/>
        </authorList>
    </citation>
    <scope>NUCLEOTIDE SEQUENCE [LARGE SCALE GENOMIC DNA]</scope>
    <source>
        <strain evidence="3 4">NRRL Y-2026</strain>
    </source>
</reference>
<dbReference type="Pfam" id="PF19270">
    <property type="entry name" value="FBO_C"/>
    <property type="match status" value="1"/>
</dbReference>
<dbReference type="GeneID" id="30176910"/>
<accession>A0A1E3NR42</accession>
<dbReference type="AlphaFoldDB" id="A0A1E3NR42"/>